<sequence length="161" mass="17524">MKLYVMRHGEALSGSPDPERRLSELGVREANASANWLAEALGEAASRLEIVSSPYERAQRTAREVARGLGIERSLVLPLLTPDAPVEAVIEWLGEQPGDGDWLVVSHMPLVAELVGRLVDGNTRARRPMSTAEVVELEADVWAAGCATLERYYLPSPLPSP</sequence>
<name>A0A172YES4_9GAMM</name>
<dbReference type="InterPro" id="IPR029033">
    <property type="entry name" value="His_PPase_superfam"/>
</dbReference>
<dbReference type="SMART" id="SM00855">
    <property type="entry name" value="PGAM"/>
    <property type="match status" value="1"/>
</dbReference>
<dbReference type="CDD" id="cd07067">
    <property type="entry name" value="HP_PGM_like"/>
    <property type="match status" value="1"/>
</dbReference>
<proteinExistence type="predicted"/>
<dbReference type="AlphaFoldDB" id="A0A172YES4"/>
<dbReference type="Gene3D" id="3.40.50.1240">
    <property type="entry name" value="Phosphoglycerate mutase-like"/>
    <property type="match status" value="1"/>
</dbReference>
<dbReference type="KEGG" id="haa:A5892_10095"/>
<dbReference type="STRING" id="376489.A5892_10095"/>
<dbReference type="RefSeq" id="WP_064122695.1">
    <property type="nucleotide sequence ID" value="NZ_CP015243.1"/>
</dbReference>
<evidence type="ECO:0000313" key="3">
    <source>
        <dbReference type="Proteomes" id="UP000077875"/>
    </source>
</evidence>
<dbReference type="InterPro" id="IPR004449">
    <property type="entry name" value="SixA"/>
</dbReference>
<dbReference type="InterPro" id="IPR013078">
    <property type="entry name" value="His_Pase_superF_clade-1"/>
</dbReference>
<dbReference type="GO" id="GO:0005737">
    <property type="term" value="C:cytoplasm"/>
    <property type="evidence" value="ECO:0007669"/>
    <property type="project" value="InterPro"/>
</dbReference>
<dbReference type="NCBIfam" id="TIGR00249">
    <property type="entry name" value="sixA"/>
    <property type="match status" value="1"/>
</dbReference>
<organism evidence="2 3">
    <name type="scientific">Halotalea alkalilenta</name>
    <dbReference type="NCBI Taxonomy" id="376489"/>
    <lineage>
        <taxon>Bacteria</taxon>
        <taxon>Pseudomonadati</taxon>
        <taxon>Pseudomonadota</taxon>
        <taxon>Gammaproteobacteria</taxon>
        <taxon>Oceanospirillales</taxon>
        <taxon>Halomonadaceae</taxon>
        <taxon>Halotalea</taxon>
    </lineage>
</organism>
<gene>
    <name evidence="2" type="ORF">A5892_10095</name>
</gene>
<dbReference type="Proteomes" id="UP000077875">
    <property type="component" value="Chromosome"/>
</dbReference>
<evidence type="ECO:0000256" key="1">
    <source>
        <dbReference type="SAM" id="MobiDB-lite"/>
    </source>
</evidence>
<reference evidence="2 3" key="1">
    <citation type="submission" date="2016-04" db="EMBL/GenBank/DDBJ databases">
        <title>Complete Genome Sequence of Halotalea alkalilenta IHB B 13600.</title>
        <authorList>
            <person name="Swarnkar M.K."/>
            <person name="Sharma A."/>
            <person name="Kaushal K."/>
            <person name="Soni R."/>
            <person name="Rana S."/>
            <person name="Singh A.K."/>
            <person name="Gulati A."/>
        </authorList>
    </citation>
    <scope>NUCLEOTIDE SEQUENCE [LARGE SCALE GENOMIC DNA]</scope>
    <source>
        <strain evidence="2 3">IHB B 13600</strain>
    </source>
</reference>
<accession>A0A172YES4</accession>
<dbReference type="GO" id="GO:0101006">
    <property type="term" value="F:protein histidine phosphatase activity"/>
    <property type="evidence" value="ECO:0007669"/>
    <property type="project" value="InterPro"/>
</dbReference>
<evidence type="ECO:0000313" key="2">
    <source>
        <dbReference type="EMBL" id="ANF57770.1"/>
    </source>
</evidence>
<feature type="region of interest" description="Disordered" evidence="1">
    <location>
        <begin position="1"/>
        <end position="20"/>
    </location>
</feature>
<keyword evidence="3" id="KW-1185">Reference proteome</keyword>
<protein>
    <submittedName>
        <fullName evidence="2">Phosphohistidine phosphatase SixA</fullName>
    </submittedName>
</protein>
<dbReference type="SUPFAM" id="SSF53254">
    <property type="entry name" value="Phosphoglycerate mutase-like"/>
    <property type="match status" value="1"/>
</dbReference>
<dbReference type="EMBL" id="CP015243">
    <property type="protein sequence ID" value="ANF57770.1"/>
    <property type="molecule type" value="Genomic_DNA"/>
</dbReference>
<dbReference type="Pfam" id="PF00300">
    <property type="entry name" value="His_Phos_1"/>
    <property type="match status" value="1"/>
</dbReference>